<dbReference type="PATRIC" id="fig|1434106.5.peg.1122"/>
<protein>
    <submittedName>
        <fullName evidence="1">Uncharacterized protein</fullName>
    </submittedName>
</protein>
<organism evidence="1 2">
    <name type="scientific">Methanosarcina barkeri 227</name>
    <dbReference type="NCBI Taxonomy" id="1434106"/>
    <lineage>
        <taxon>Archaea</taxon>
        <taxon>Methanobacteriati</taxon>
        <taxon>Methanobacteriota</taxon>
        <taxon>Stenosarchaea group</taxon>
        <taxon>Methanomicrobia</taxon>
        <taxon>Methanosarcinales</taxon>
        <taxon>Methanosarcinaceae</taxon>
        <taxon>Methanosarcina</taxon>
    </lineage>
</organism>
<sequence length="323" mass="36710">MRIIIITAALILLGIVIFSVPSGSNSGVISDNKNLILKIENNSSFLESPIDWGGFKIATANIDKIRETSVSENSKKNLSETDENDIFKEIILDRNSIKAPESCDSFETVIVNPTKFRELASNGTVNLDLMGEDYELKLQEREIQKPNVNSYMGYIAGKPQSSVFFTVEDDSIDGCVNVDFFNQSYGIASTDEKYDGKIVHLLWRYYNKGGETEIKKHHSLDPLEFSLRNSDKKSHEIHIEIFDFYNKSVFKENYTMNPEDEIFSPEITVEPGYYRYKIILDNKFTFEQRVTASYATNLGGSEKLHLNICDDPDNPIEFISEIA</sequence>
<evidence type="ECO:0000313" key="1">
    <source>
        <dbReference type="EMBL" id="AKB57402.1"/>
    </source>
</evidence>
<reference evidence="1 2" key="1">
    <citation type="submission" date="2014-07" db="EMBL/GenBank/DDBJ databases">
        <title>Methanogenic archaea and the global carbon cycle.</title>
        <authorList>
            <person name="Henriksen J.R."/>
            <person name="Luke J."/>
            <person name="Reinhart S."/>
            <person name="Benedict M.N."/>
            <person name="Youngblut N.D."/>
            <person name="Metcalf M.E."/>
            <person name="Whitaker R.J."/>
            <person name="Metcalf W.W."/>
        </authorList>
    </citation>
    <scope>NUCLEOTIDE SEQUENCE [LARGE SCALE GENOMIC DNA]</scope>
    <source>
        <strain evidence="1 2">227</strain>
    </source>
</reference>
<dbReference type="HOGENOM" id="CLU_073772_0_0_2"/>
<name>A0A0E3QZX4_METBA</name>
<evidence type="ECO:0000313" key="2">
    <source>
        <dbReference type="Proteomes" id="UP000033079"/>
    </source>
</evidence>
<dbReference type="EMBL" id="CP009530">
    <property type="protein sequence ID" value="AKB57402.1"/>
    <property type="molecule type" value="Genomic_DNA"/>
</dbReference>
<accession>A0A0E3QZX4</accession>
<proteinExistence type="predicted"/>
<dbReference type="KEGG" id="mbar:MSBR2_0886"/>
<gene>
    <name evidence="1" type="ORF">MSBR2_0886</name>
</gene>
<dbReference type="Proteomes" id="UP000033079">
    <property type="component" value="Chromosome"/>
</dbReference>
<dbReference type="AlphaFoldDB" id="A0A0E3QZX4"/>